<keyword evidence="5 9" id="KW-0297">G-protein coupled receptor</keyword>
<feature type="transmembrane region" description="Helical" evidence="10">
    <location>
        <begin position="232"/>
        <end position="253"/>
    </location>
</feature>
<feature type="transmembrane region" description="Helical" evidence="10">
    <location>
        <begin position="87"/>
        <end position="109"/>
    </location>
</feature>
<dbReference type="PROSITE" id="PS00237">
    <property type="entry name" value="G_PROTEIN_RECEP_F1_1"/>
    <property type="match status" value="1"/>
</dbReference>
<dbReference type="InterPro" id="IPR017452">
    <property type="entry name" value="GPCR_Rhodpsn_7TM"/>
</dbReference>
<proteinExistence type="inferred from homology"/>
<dbReference type="HOGENOM" id="CLU_009579_11_0_1"/>
<keyword evidence="13" id="KW-1185">Reference proteome</keyword>
<feature type="transmembrane region" description="Helical" evidence="10">
    <location>
        <begin position="168"/>
        <end position="198"/>
    </location>
</feature>
<dbReference type="STRING" id="99883.ENSTNIP00000009573"/>
<dbReference type="GeneTree" id="ENSGT01050000244823"/>
<dbReference type="InParanoid" id="H3CMU2"/>
<evidence type="ECO:0000313" key="12">
    <source>
        <dbReference type="Ensembl" id="ENSTNIP00000009573.1"/>
    </source>
</evidence>
<reference evidence="13" key="1">
    <citation type="journal article" date="2004" name="Nature">
        <title>Genome duplication in the teleost fish Tetraodon nigroviridis reveals the early vertebrate proto-karyotype.</title>
        <authorList>
            <person name="Jaillon O."/>
            <person name="Aury J.-M."/>
            <person name="Brunet F."/>
            <person name="Petit J.-L."/>
            <person name="Stange-Thomann N."/>
            <person name="Mauceli E."/>
            <person name="Bouneau L."/>
            <person name="Fischer C."/>
            <person name="Ozouf-Costaz C."/>
            <person name="Bernot A."/>
            <person name="Nicaud S."/>
            <person name="Jaffe D."/>
            <person name="Fisher S."/>
            <person name="Lutfalla G."/>
            <person name="Dossat C."/>
            <person name="Segurens B."/>
            <person name="Dasilva C."/>
            <person name="Salanoubat M."/>
            <person name="Levy M."/>
            <person name="Boudet N."/>
            <person name="Castellano S."/>
            <person name="Anthouard V."/>
            <person name="Jubin C."/>
            <person name="Castelli V."/>
            <person name="Katinka M."/>
            <person name="Vacherie B."/>
            <person name="Biemont C."/>
            <person name="Skalli Z."/>
            <person name="Cattolico L."/>
            <person name="Poulain J."/>
            <person name="De Berardinis V."/>
            <person name="Cruaud C."/>
            <person name="Duprat S."/>
            <person name="Brottier P."/>
            <person name="Coutanceau J.-P."/>
            <person name="Gouzy J."/>
            <person name="Parra G."/>
            <person name="Lardier G."/>
            <person name="Chapple C."/>
            <person name="McKernan K.J."/>
            <person name="McEwan P."/>
            <person name="Bosak S."/>
            <person name="Kellis M."/>
            <person name="Volff J.-N."/>
            <person name="Guigo R."/>
            <person name="Zody M.C."/>
            <person name="Mesirov J."/>
            <person name="Lindblad-Toh K."/>
            <person name="Birren B."/>
            <person name="Nusbaum C."/>
            <person name="Kahn D."/>
            <person name="Robinson-Rechavi M."/>
            <person name="Laudet V."/>
            <person name="Schachter V."/>
            <person name="Quetier F."/>
            <person name="Saurin W."/>
            <person name="Scarpelli C."/>
            <person name="Wincker P."/>
            <person name="Lander E.S."/>
            <person name="Weissenbach J."/>
            <person name="Roest Crollius H."/>
        </authorList>
    </citation>
    <scope>NUCLEOTIDE SEQUENCE [LARGE SCALE GENOMIC DNA]</scope>
</reference>
<comment type="similarity">
    <text evidence="9">Belongs to the G-protein coupled receptor 1 family.</text>
</comment>
<evidence type="ECO:0000256" key="5">
    <source>
        <dbReference type="ARBA" id="ARBA00023040"/>
    </source>
</evidence>
<reference evidence="12" key="3">
    <citation type="submission" date="2025-09" db="UniProtKB">
        <authorList>
            <consortium name="Ensembl"/>
        </authorList>
    </citation>
    <scope>IDENTIFICATION</scope>
</reference>
<dbReference type="SMART" id="SM01381">
    <property type="entry name" value="7TM_GPCR_Srsx"/>
    <property type="match status" value="1"/>
</dbReference>
<reference evidence="12" key="2">
    <citation type="submission" date="2025-08" db="UniProtKB">
        <authorList>
            <consortium name="Ensembl"/>
        </authorList>
    </citation>
    <scope>IDENTIFICATION</scope>
</reference>
<evidence type="ECO:0000259" key="11">
    <source>
        <dbReference type="PROSITE" id="PS50262"/>
    </source>
</evidence>
<keyword evidence="8 9" id="KW-0807">Transducer</keyword>
<dbReference type="InterPro" id="IPR050569">
    <property type="entry name" value="TAAR"/>
</dbReference>
<name>H3CMU2_TETNG</name>
<dbReference type="AlphaFoldDB" id="H3CMU2"/>
<keyword evidence="3 9" id="KW-0812">Transmembrane</keyword>
<dbReference type="PANTHER" id="PTHR24249">
    <property type="entry name" value="HISTAMINE RECEPTOR-RELATED G-PROTEIN COUPLED RECEPTOR"/>
    <property type="match status" value="1"/>
</dbReference>
<feature type="domain" description="G-protein coupled receptors family 1 profile" evidence="11">
    <location>
        <begin position="31"/>
        <end position="279"/>
    </location>
</feature>
<evidence type="ECO:0000256" key="9">
    <source>
        <dbReference type="RuleBase" id="RU000688"/>
    </source>
</evidence>
<keyword evidence="7 9" id="KW-0675">Receptor</keyword>
<dbReference type="PANTHER" id="PTHR24249:SF381">
    <property type="entry name" value="TRACE AMINE ASSOCIATED RECEPTOR 19P-RELATED"/>
    <property type="match status" value="1"/>
</dbReference>
<dbReference type="Proteomes" id="UP000007303">
    <property type="component" value="Unassembled WGS sequence"/>
</dbReference>
<protein>
    <recommendedName>
        <fullName evidence="11">G-protein coupled receptors family 1 profile domain-containing protein</fullName>
    </recommendedName>
</protein>
<dbReference type="Pfam" id="PF00001">
    <property type="entry name" value="7tm_1"/>
    <property type="match status" value="1"/>
</dbReference>
<dbReference type="OMA" id="YNINRIC"/>
<accession>H3CMU2</accession>
<evidence type="ECO:0000256" key="6">
    <source>
        <dbReference type="ARBA" id="ARBA00023136"/>
    </source>
</evidence>
<keyword evidence="6 10" id="KW-0472">Membrane</keyword>
<evidence type="ECO:0000256" key="10">
    <source>
        <dbReference type="SAM" id="Phobius"/>
    </source>
</evidence>
<dbReference type="GO" id="GO:0001594">
    <property type="term" value="F:trace-amine receptor activity"/>
    <property type="evidence" value="ECO:0007669"/>
    <property type="project" value="TreeGrafter"/>
</dbReference>
<evidence type="ECO:0000256" key="8">
    <source>
        <dbReference type="ARBA" id="ARBA00023224"/>
    </source>
</evidence>
<dbReference type="GO" id="GO:0005886">
    <property type="term" value="C:plasma membrane"/>
    <property type="evidence" value="ECO:0007669"/>
    <property type="project" value="UniProtKB-SubCell"/>
</dbReference>
<organism evidence="12 13">
    <name type="scientific">Tetraodon nigroviridis</name>
    <name type="common">Spotted green pufferfish</name>
    <name type="synonym">Chelonodon nigroviridis</name>
    <dbReference type="NCBI Taxonomy" id="99883"/>
    <lineage>
        <taxon>Eukaryota</taxon>
        <taxon>Metazoa</taxon>
        <taxon>Chordata</taxon>
        <taxon>Craniata</taxon>
        <taxon>Vertebrata</taxon>
        <taxon>Euteleostomi</taxon>
        <taxon>Actinopterygii</taxon>
        <taxon>Neopterygii</taxon>
        <taxon>Teleostei</taxon>
        <taxon>Neoteleostei</taxon>
        <taxon>Acanthomorphata</taxon>
        <taxon>Eupercaria</taxon>
        <taxon>Tetraodontiformes</taxon>
        <taxon>Tetradontoidea</taxon>
        <taxon>Tetraodontidae</taxon>
        <taxon>Tetraodon</taxon>
    </lineage>
</organism>
<dbReference type="Gene3D" id="1.20.1070.10">
    <property type="entry name" value="Rhodopsin 7-helix transmembrane proteins"/>
    <property type="match status" value="1"/>
</dbReference>
<evidence type="ECO:0000256" key="7">
    <source>
        <dbReference type="ARBA" id="ARBA00023170"/>
    </source>
</evidence>
<dbReference type="PRINTS" id="PR00237">
    <property type="entry name" value="GPCRRHODOPSN"/>
</dbReference>
<feature type="transmembrane region" description="Helical" evidence="10">
    <location>
        <begin position="51"/>
        <end position="75"/>
    </location>
</feature>
<feature type="transmembrane region" description="Helical" evidence="10">
    <location>
        <begin position="265"/>
        <end position="286"/>
    </location>
</feature>
<keyword evidence="2" id="KW-1003">Cell membrane</keyword>
<feature type="transmembrane region" description="Helical" evidence="10">
    <location>
        <begin position="6"/>
        <end position="39"/>
    </location>
</feature>
<comment type="subcellular location">
    <subcellularLocation>
        <location evidence="1">Cell membrane</location>
        <topology evidence="1">Multi-pass membrane protein</topology>
    </subcellularLocation>
</comment>
<evidence type="ECO:0000256" key="2">
    <source>
        <dbReference type="ARBA" id="ARBA00022475"/>
    </source>
</evidence>
<dbReference type="InterPro" id="IPR000276">
    <property type="entry name" value="GPCR_Rhodpsn"/>
</dbReference>
<sequence length="299" mass="33479">NINTVMTIFTCCSRCLICISLFCLSPLTVVLNLLVVFSISHVRHLQTTTNLILLSMAVSDLLVGLAVMPLIIVTLDSCQGTSTFECYLYQLLGLILTSASVGNMVLISVDRYVAICYPLRYSSIKPNRVKLCVSLCWICSVIYSFILMKDSLSLIDFSVTCYKKCILFINFILVIVDVVITFYVPLTVIIVLYSRVFVVAVTQARAMRAQVSTISSQSVSAMKSEMRAARTLGIIVLFFLMSFLPYYISYLTGHSTDTESVANQLILFCCNSTINPIIYAFFYPWFRNNVKVIISGKVF</sequence>
<dbReference type="Ensembl" id="ENSTNIT00000009748.1">
    <property type="protein sequence ID" value="ENSTNIP00000009573.1"/>
    <property type="gene ID" value="ENSTNIG00000006786.1"/>
</dbReference>
<evidence type="ECO:0000313" key="13">
    <source>
        <dbReference type="Proteomes" id="UP000007303"/>
    </source>
</evidence>
<evidence type="ECO:0000256" key="1">
    <source>
        <dbReference type="ARBA" id="ARBA00004651"/>
    </source>
</evidence>
<feature type="transmembrane region" description="Helical" evidence="10">
    <location>
        <begin position="129"/>
        <end position="148"/>
    </location>
</feature>
<dbReference type="PROSITE" id="PS50262">
    <property type="entry name" value="G_PROTEIN_RECEP_F1_2"/>
    <property type="match status" value="1"/>
</dbReference>
<dbReference type="SUPFAM" id="SSF81321">
    <property type="entry name" value="Family A G protein-coupled receptor-like"/>
    <property type="match status" value="1"/>
</dbReference>
<keyword evidence="4 10" id="KW-1133">Transmembrane helix</keyword>
<evidence type="ECO:0000256" key="4">
    <source>
        <dbReference type="ARBA" id="ARBA00022989"/>
    </source>
</evidence>
<evidence type="ECO:0000256" key="3">
    <source>
        <dbReference type="ARBA" id="ARBA00022692"/>
    </source>
</evidence>